<gene>
    <name evidence="1" type="ORF">BBK82_31345</name>
</gene>
<sequence length="151" mass="16094">MNGVAGLGSYYRIRPEVAGGLGDDAVLDHTGERPVVTHLHYEVADWLGDCIVSTSPEYLVVPGTAARLQGAGFRSFRLAEAQVTASDQFEIFNPGGSPPELLWLRVDGTPGVDDLGITEAGHLVVSEAVLELLRADGFDHGLVLPWSAEQV</sequence>
<protein>
    <submittedName>
        <fullName evidence="1">Uncharacterized protein</fullName>
    </submittedName>
</protein>
<proteinExistence type="predicted"/>
<dbReference type="EMBL" id="CP016793">
    <property type="protein sequence ID" value="ANZ39875.1"/>
    <property type="molecule type" value="Genomic_DNA"/>
</dbReference>
<dbReference type="OrthoDB" id="5879561at2"/>
<dbReference type="AlphaFoldDB" id="A0A1B2HQ92"/>
<dbReference type="RefSeq" id="WP_065918216.1">
    <property type="nucleotide sequence ID" value="NZ_CP016793.1"/>
</dbReference>
<accession>A0A1B2HQ92</accession>
<evidence type="ECO:0000313" key="1">
    <source>
        <dbReference type="EMBL" id="ANZ39875.1"/>
    </source>
</evidence>
<name>A0A1B2HQ92_9PSEU</name>
<dbReference type="KEGG" id="led:BBK82_31345"/>
<evidence type="ECO:0000313" key="2">
    <source>
        <dbReference type="Proteomes" id="UP000093053"/>
    </source>
</evidence>
<organism evidence="1 2">
    <name type="scientific">Lentzea guizhouensis</name>
    <dbReference type="NCBI Taxonomy" id="1586287"/>
    <lineage>
        <taxon>Bacteria</taxon>
        <taxon>Bacillati</taxon>
        <taxon>Actinomycetota</taxon>
        <taxon>Actinomycetes</taxon>
        <taxon>Pseudonocardiales</taxon>
        <taxon>Pseudonocardiaceae</taxon>
        <taxon>Lentzea</taxon>
    </lineage>
</organism>
<dbReference type="Proteomes" id="UP000093053">
    <property type="component" value="Chromosome"/>
</dbReference>
<keyword evidence="2" id="KW-1185">Reference proteome</keyword>
<reference evidence="1 2" key="1">
    <citation type="submission" date="2016-07" db="EMBL/GenBank/DDBJ databases">
        <title>Complete genome sequence of the Lentzea guizhouensis DHS C013.</title>
        <authorList>
            <person name="Cao C."/>
        </authorList>
    </citation>
    <scope>NUCLEOTIDE SEQUENCE [LARGE SCALE GENOMIC DNA]</scope>
    <source>
        <strain evidence="1 2">DHS C013</strain>
    </source>
</reference>